<comment type="caution">
    <text evidence="6">The sequence shown here is derived from an EMBL/GenBank/DDBJ whole genome shotgun (WGS) entry which is preliminary data.</text>
</comment>
<evidence type="ECO:0000256" key="1">
    <source>
        <dbReference type="ARBA" id="ARBA00023015"/>
    </source>
</evidence>
<dbReference type="PANTHER" id="PTHR44846">
    <property type="entry name" value="MANNOSYL-D-GLYCERATE TRANSPORT/METABOLISM SYSTEM REPRESSOR MNGR-RELATED"/>
    <property type="match status" value="1"/>
</dbReference>
<dbReference type="Pfam" id="PF00392">
    <property type="entry name" value="GntR"/>
    <property type="match status" value="1"/>
</dbReference>
<evidence type="ECO:0000313" key="6">
    <source>
        <dbReference type="EMBL" id="OLN33094.1"/>
    </source>
</evidence>
<dbReference type="InterPro" id="IPR036721">
    <property type="entry name" value="RCK_C_sf"/>
</dbReference>
<keyword evidence="2" id="KW-0238">DNA-binding</keyword>
<feature type="domain" description="HTH gntR-type" evidence="4">
    <location>
        <begin position="11"/>
        <end position="79"/>
    </location>
</feature>
<evidence type="ECO:0000256" key="3">
    <source>
        <dbReference type="ARBA" id="ARBA00023163"/>
    </source>
</evidence>
<dbReference type="SUPFAM" id="SSF46785">
    <property type="entry name" value="Winged helix' DNA-binding domain"/>
    <property type="match status" value="1"/>
</dbReference>
<dbReference type="Gene3D" id="3.30.70.1450">
    <property type="entry name" value="Regulator of K+ conductance, C-terminal domain"/>
    <property type="match status" value="1"/>
</dbReference>
<organism evidence="6 7">
    <name type="scientific">Desulfosporosinus metallidurans</name>
    <dbReference type="NCBI Taxonomy" id="1888891"/>
    <lineage>
        <taxon>Bacteria</taxon>
        <taxon>Bacillati</taxon>
        <taxon>Bacillota</taxon>
        <taxon>Clostridia</taxon>
        <taxon>Eubacteriales</taxon>
        <taxon>Desulfitobacteriaceae</taxon>
        <taxon>Desulfosporosinus</taxon>
    </lineage>
</organism>
<dbReference type="PROSITE" id="PS51202">
    <property type="entry name" value="RCK_C"/>
    <property type="match status" value="1"/>
</dbReference>
<accession>A0A1Q8R0H0</accession>
<sequence length="208" mass="23192">MKLIGVEGLEQARYQEIAIDIAHAIMMGEYHEGERILGRSTLAGRYNVSPETIRRAIAILQNVGVVMVNQGVGITVTSKAMAERFLKSFDQKGEIQSFIEDLKGLMDQRRENDLKIESHLNKLQGYMDRVMSRWLDVGEIEIGKTSSAIGKTLRELKIRERTGTTVVAVIRDGFEQFSPEAGFVLRGEDVLLAAGSAEGQTKLRQLIL</sequence>
<dbReference type="PROSITE" id="PS50949">
    <property type="entry name" value="HTH_GNTR"/>
    <property type="match status" value="1"/>
</dbReference>
<dbReference type="SUPFAM" id="SSF116726">
    <property type="entry name" value="TrkA C-terminal domain-like"/>
    <property type="match status" value="1"/>
</dbReference>
<reference evidence="6 7" key="1">
    <citation type="submission" date="2016-09" db="EMBL/GenBank/DDBJ databases">
        <title>Complete genome of Desulfosporosinus sp. OL.</title>
        <authorList>
            <person name="Mardanov A."/>
            <person name="Beletsky A."/>
            <person name="Panova A."/>
            <person name="Karnachuk O."/>
            <person name="Ravin N."/>
        </authorList>
    </citation>
    <scope>NUCLEOTIDE SEQUENCE [LARGE SCALE GENOMIC DNA]</scope>
    <source>
        <strain evidence="6 7">OL</strain>
    </source>
</reference>
<dbReference type="GO" id="GO:0003677">
    <property type="term" value="F:DNA binding"/>
    <property type="evidence" value="ECO:0007669"/>
    <property type="project" value="UniProtKB-KW"/>
</dbReference>
<dbReference type="InterPro" id="IPR000524">
    <property type="entry name" value="Tscrpt_reg_HTH_GntR"/>
</dbReference>
<feature type="domain" description="RCK C-terminal" evidence="5">
    <location>
        <begin position="125"/>
        <end position="208"/>
    </location>
</feature>
<dbReference type="InterPro" id="IPR006037">
    <property type="entry name" value="RCK_C"/>
</dbReference>
<name>A0A1Q8R0H0_9FIRM</name>
<evidence type="ECO:0000256" key="2">
    <source>
        <dbReference type="ARBA" id="ARBA00023125"/>
    </source>
</evidence>
<dbReference type="EMBL" id="MLBF01000004">
    <property type="protein sequence ID" value="OLN33094.1"/>
    <property type="molecule type" value="Genomic_DNA"/>
</dbReference>
<dbReference type="InterPro" id="IPR050679">
    <property type="entry name" value="Bact_HTH_transcr_reg"/>
</dbReference>
<dbReference type="InterPro" id="IPR036388">
    <property type="entry name" value="WH-like_DNA-bd_sf"/>
</dbReference>
<dbReference type="GO" id="GO:0045892">
    <property type="term" value="P:negative regulation of DNA-templated transcription"/>
    <property type="evidence" value="ECO:0007669"/>
    <property type="project" value="TreeGrafter"/>
</dbReference>
<dbReference type="InterPro" id="IPR036390">
    <property type="entry name" value="WH_DNA-bd_sf"/>
</dbReference>
<dbReference type="GO" id="GO:0006813">
    <property type="term" value="P:potassium ion transport"/>
    <property type="evidence" value="ECO:0007669"/>
    <property type="project" value="InterPro"/>
</dbReference>
<dbReference type="Gene3D" id="1.10.10.10">
    <property type="entry name" value="Winged helix-like DNA-binding domain superfamily/Winged helix DNA-binding domain"/>
    <property type="match status" value="1"/>
</dbReference>
<evidence type="ECO:0000313" key="7">
    <source>
        <dbReference type="Proteomes" id="UP000186102"/>
    </source>
</evidence>
<dbReference type="Proteomes" id="UP000186102">
    <property type="component" value="Unassembled WGS sequence"/>
</dbReference>
<keyword evidence="1" id="KW-0805">Transcription regulation</keyword>
<evidence type="ECO:0000259" key="5">
    <source>
        <dbReference type="PROSITE" id="PS51202"/>
    </source>
</evidence>
<evidence type="ECO:0000259" key="4">
    <source>
        <dbReference type="PROSITE" id="PS50949"/>
    </source>
</evidence>
<keyword evidence="3" id="KW-0804">Transcription</keyword>
<gene>
    <name evidence="6" type="ORF">DSOL_0821</name>
</gene>
<proteinExistence type="predicted"/>
<dbReference type="GO" id="GO:0008324">
    <property type="term" value="F:monoatomic cation transmembrane transporter activity"/>
    <property type="evidence" value="ECO:0007669"/>
    <property type="project" value="InterPro"/>
</dbReference>
<protein>
    <submittedName>
        <fullName evidence="6">Transcriptional regulator, GntR family</fullName>
    </submittedName>
</protein>
<dbReference type="Pfam" id="PF02080">
    <property type="entry name" value="TrkA_C"/>
    <property type="match status" value="1"/>
</dbReference>
<keyword evidence="7" id="KW-1185">Reference proteome</keyword>
<dbReference type="AlphaFoldDB" id="A0A1Q8R0H0"/>
<dbReference type="GO" id="GO:0003700">
    <property type="term" value="F:DNA-binding transcription factor activity"/>
    <property type="evidence" value="ECO:0007669"/>
    <property type="project" value="InterPro"/>
</dbReference>
<dbReference type="PANTHER" id="PTHR44846:SF1">
    <property type="entry name" value="MANNOSYL-D-GLYCERATE TRANSPORT_METABOLISM SYSTEM REPRESSOR MNGR-RELATED"/>
    <property type="match status" value="1"/>
</dbReference>
<dbReference type="SMART" id="SM00345">
    <property type="entry name" value="HTH_GNTR"/>
    <property type="match status" value="1"/>
</dbReference>
<dbReference type="STRING" id="1888891.DSOL_0821"/>